<dbReference type="AlphaFoldDB" id="A0A844ZEP3"/>
<accession>A0A844ZEP3</accession>
<comment type="caution">
    <text evidence="3">The sequence shown here is derived from an EMBL/GenBank/DDBJ whole genome shotgun (WGS) entry which is preliminary data.</text>
</comment>
<dbReference type="EMBL" id="WTYW01000001">
    <property type="protein sequence ID" value="MXO86014.1"/>
    <property type="molecule type" value="Genomic_DNA"/>
</dbReference>
<evidence type="ECO:0000313" key="4">
    <source>
        <dbReference type="Proteomes" id="UP000433104"/>
    </source>
</evidence>
<dbReference type="Pfam" id="PF00072">
    <property type="entry name" value="Response_reg"/>
    <property type="match status" value="1"/>
</dbReference>
<evidence type="ECO:0000313" key="3">
    <source>
        <dbReference type="EMBL" id="MXO86014.1"/>
    </source>
</evidence>
<protein>
    <submittedName>
        <fullName evidence="3">Response regulator</fullName>
    </submittedName>
</protein>
<dbReference type="InterPro" id="IPR001789">
    <property type="entry name" value="Sig_transdc_resp-reg_receiver"/>
</dbReference>
<evidence type="ECO:0000259" key="2">
    <source>
        <dbReference type="PROSITE" id="PS50110"/>
    </source>
</evidence>
<sequence length="111" mass="11929">MIVEDDGMIAIMLEDMIDALGQQVAGSANSLSAALAFLQNDTPDAAIVDLRLGEEDSYPVMDRLRNQGIPFAVASGYGANIDTSRCGEPLVLIPKPYVLDDVDKAIQRLFS</sequence>
<evidence type="ECO:0000256" key="1">
    <source>
        <dbReference type="PROSITE-ProRule" id="PRU00169"/>
    </source>
</evidence>
<dbReference type="SUPFAM" id="SSF52172">
    <property type="entry name" value="CheY-like"/>
    <property type="match status" value="1"/>
</dbReference>
<dbReference type="OrthoDB" id="582170at2"/>
<feature type="modified residue" description="4-aspartylphosphate" evidence="1">
    <location>
        <position position="49"/>
    </location>
</feature>
<dbReference type="Proteomes" id="UP000433104">
    <property type="component" value="Unassembled WGS sequence"/>
</dbReference>
<gene>
    <name evidence="3" type="ORF">GRI38_08200</name>
</gene>
<dbReference type="RefSeq" id="WP_160682345.1">
    <property type="nucleotide sequence ID" value="NZ_WTYW01000001.1"/>
</dbReference>
<dbReference type="SMART" id="SM00448">
    <property type="entry name" value="REC"/>
    <property type="match status" value="1"/>
</dbReference>
<feature type="domain" description="Response regulatory" evidence="2">
    <location>
        <begin position="1"/>
        <end position="110"/>
    </location>
</feature>
<reference evidence="3 4" key="1">
    <citation type="submission" date="2019-12" db="EMBL/GenBank/DDBJ databases">
        <title>Genomic-based taxomic classification of the family Erythrobacteraceae.</title>
        <authorList>
            <person name="Xu L."/>
        </authorList>
    </citation>
    <scope>NUCLEOTIDE SEQUENCE [LARGE SCALE GENOMIC DNA]</scope>
    <source>
        <strain evidence="3 4">MCCC 1A09962</strain>
    </source>
</reference>
<dbReference type="Gene3D" id="3.40.50.2300">
    <property type="match status" value="1"/>
</dbReference>
<name>A0A844ZEP3_9SPHN</name>
<dbReference type="GO" id="GO:0000160">
    <property type="term" value="P:phosphorelay signal transduction system"/>
    <property type="evidence" value="ECO:0007669"/>
    <property type="project" value="InterPro"/>
</dbReference>
<dbReference type="PROSITE" id="PS50110">
    <property type="entry name" value="RESPONSE_REGULATORY"/>
    <property type="match status" value="1"/>
</dbReference>
<keyword evidence="4" id="KW-1185">Reference proteome</keyword>
<proteinExistence type="predicted"/>
<dbReference type="InterPro" id="IPR011006">
    <property type="entry name" value="CheY-like_superfamily"/>
</dbReference>
<organism evidence="3 4">
    <name type="scientific">Parapontixanthobacter aurantiacus</name>
    <dbReference type="NCBI Taxonomy" id="1463599"/>
    <lineage>
        <taxon>Bacteria</taxon>
        <taxon>Pseudomonadati</taxon>
        <taxon>Pseudomonadota</taxon>
        <taxon>Alphaproteobacteria</taxon>
        <taxon>Sphingomonadales</taxon>
        <taxon>Erythrobacteraceae</taxon>
        <taxon>Parapontixanthobacter</taxon>
    </lineage>
</organism>
<keyword evidence="1" id="KW-0597">Phosphoprotein</keyword>